<comment type="caution">
    <text evidence="1">The sequence shown here is derived from an EMBL/GenBank/DDBJ whole genome shotgun (WGS) entry which is preliminary data.</text>
</comment>
<evidence type="ECO:0000313" key="1">
    <source>
        <dbReference type="EMBL" id="PIT90746.1"/>
    </source>
</evidence>
<evidence type="ECO:0000313" key="2">
    <source>
        <dbReference type="Proteomes" id="UP000230543"/>
    </source>
</evidence>
<sequence>MFKSFNTTTRIIIGAVVAVLIWLTGVVIGQEQTVTILDPSGGLYSILNRTPLIKVSLMIDYQNGQVEVYPETEITYSQTVLDVINKINRGKAEGDQINISYNQNEVEGTISNLSINGYQSRTGGKQWQVWLNNRLQTDDLAGIKLKASDVIELKYINLQ</sequence>
<name>A0A2M6WD88_9BACT</name>
<accession>A0A2M6WD88</accession>
<proteinExistence type="predicted"/>
<protein>
    <recommendedName>
        <fullName evidence="3">DUF4430 domain-containing protein</fullName>
    </recommendedName>
</protein>
<gene>
    <name evidence="1" type="ORF">COU22_00480</name>
</gene>
<dbReference type="Proteomes" id="UP000230543">
    <property type="component" value="Unassembled WGS sequence"/>
</dbReference>
<dbReference type="EMBL" id="PFBO01000016">
    <property type="protein sequence ID" value="PIT90746.1"/>
    <property type="molecule type" value="Genomic_DNA"/>
</dbReference>
<organism evidence="1 2">
    <name type="scientific">Candidatus Komeilibacteria bacterium CG10_big_fil_rev_8_21_14_0_10_41_13</name>
    <dbReference type="NCBI Taxonomy" id="1974476"/>
    <lineage>
        <taxon>Bacteria</taxon>
        <taxon>Candidatus Komeiliibacteriota</taxon>
    </lineage>
</organism>
<feature type="non-terminal residue" evidence="1">
    <location>
        <position position="159"/>
    </location>
</feature>
<reference evidence="2" key="1">
    <citation type="submission" date="2017-09" db="EMBL/GenBank/DDBJ databases">
        <title>Depth-based differentiation of microbial function through sediment-hosted aquifers and enrichment of novel symbionts in the deep terrestrial subsurface.</title>
        <authorList>
            <person name="Probst A.J."/>
            <person name="Ladd B."/>
            <person name="Jarett J.K."/>
            <person name="Geller-Mcgrath D.E."/>
            <person name="Sieber C.M.K."/>
            <person name="Emerson J.B."/>
            <person name="Anantharaman K."/>
            <person name="Thomas B.C."/>
            <person name="Malmstrom R."/>
            <person name="Stieglmeier M."/>
            <person name="Klingl A."/>
            <person name="Woyke T."/>
            <person name="Ryan C.M."/>
            <person name="Banfield J.F."/>
        </authorList>
    </citation>
    <scope>NUCLEOTIDE SEQUENCE [LARGE SCALE GENOMIC DNA]</scope>
</reference>
<evidence type="ECO:0008006" key="3">
    <source>
        <dbReference type="Google" id="ProtNLM"/>
    </source>
</evidence>
<dbReference type="AlphaFoldDB" id="A0A2M6WD88"/>